<proteinExistence type="predicted"/>
<dbReference type="RefSeq" id="XP_003151100.1">
    <property type="nucleotide sequence ID" value="XM_003151052.1"/>
</dbReference>
<name>A0A1S0TFJ6_LOALO</name>
<organism evidence="1">
    <name type="scientific">Loa loa</name>
    <name type="common">Eye worm</name>
    <name type="synonym">Filaria loa</name>
    <dbReference type="NCBI Taxonomy" id="7209"/>
    <lineage>
        <taxon>Eukaryota</taxon>
        <taxon>Metazoa</taxon>
        <taxon>Ecdysozoa</taxon>
        <taxon>Nematoda</taxon>
        <taxon>Chromadorea</taxon>
        <taxon>Rhabditida</taxon>
        <taxon>Spirurina</taxon>
        <taxon>Spiruromorpha</taxon>
        <taxon>Filarioidea</taxon>
        <taxon>Onchocercidae</taxon>
        <taxon>Loa</taxon>
    </lineage>
</organism>
<gene>
    <name evidence="1" type="ORF">LOAG_15564</name>
</gene>
<dbReference type="KEGG" id="loa:LOAG_15564"/>
<feature type="non-terminal residue" evidence="1">
    <location>
        <position position="1"/>
    </location>
</feature>
<accession>A0A1S0TFJ6</accession>
<sequence length="52" mass="6047">KKLFNEFLLETVDMAGGRLDIFVCNDMIANYDKSRIEERGEFSRMILMMLAA</sequence>
<dbReference type="InParanoid" id="A0A1S0TFJ6"/>
<reference evidence="1" key="1">
    <citation type="submission" date="2012-04" db="EMBL/GenBank/DDBJ databases">
        <title>The Genome Sequence of Loa loa.</title>
        <authorList>
            <consortium name="The Broad Institute Genome Sequencing Platform"/>
            <consortium name="Broad Institute Genome Sequencing Center for Infectious Disease"/>
            <person name="Nutman T.B."/>
            <person name="Fink D.L."/>
            <person name="Russ C."/>
            <person name="Young S."/>
            <person name="Zeng Q."/>
            <person name="Gargeya S."/>
            <person name="Alvarado L."/>
            <person name="Berlin A."/>
            <person name="Chapman S.B."/>
            <person name="Chen Z."/>
            <person name="Freedman E."/>
            <person name="Gellesch M."/>
            <person name="Goldberg J."/>
            <person name="Griggs A."/>
            <person name="Gujja S."/>
            <person name="Heilman E.R."/>
            <person name="Heiman D."/>
            <person name="Howarth C."/>
            <person name="Mehta T."/>
            <person name="Neiman D."/>
            <person name="Pearson M."/>
            <person name="Roberts A."/>
            <person name="Saif S."/>
            <person name="Shea T."/>
            <person name="Shenoy N."/>
            <person name="Sisk P."/>
            <person name="Stolte C."/>
            <person name="Sykes S."/>
            <person name="White J."/>
            <person name="Yandava C."/>
            <person name="Haas B."/>
            <person name="Henn M.R."/>
            <person name="Nusbaum C."/>
            <person name="Birren B."/>
        </authorList>
    </citation>
    <scope>NUCLEOTIDE SEQUENCE [LARGE SCALE GENOMIC DNA]</scope>
</reference>
<dbReference type="GeneID" id="9953054"/>
<dbReference type="AlphaFoldDB" id="A0A1S0TFJ6"/>
<dbReference type="EMBL" id="JH712301">
    <property type="protein sequence ID" value="EFO12969.1"/>
    <property type="molecule type" value="Genomic_DNA"/>
</dbReference>
<evidence type="ECO:0000313" key="1">
    <source>
        <dbReference type="EMBL" id="EFO12969.1"/>
    </source>
</evidence>
<protein>
    <submittedName>
        <fullName evidence="1">Uncharacterized protein</fullName>
    </submittedName>
</protein>
<dbReference type="CTD" id="9953054"/>